<reference evidence="1" key="2">
    <citation type="submission" date="2022-04" db="EMBL/GenBank/DDBJ databases">
        <title>Complete Genome Sequence of Flavobacterium sediminilitoris YSM-43, Isolated from a Tidal Sediment.</title>
        <authorList>
            <person name="Lee P.A."/>
        </authorList>
    </citation>
    <scope>NUCLEOTIDE SEQUENCE</scope>
    <source>
        <strain evidence="1">YSM-43</strain>
    </source>
</reference>
<sequence length="113" mass="13447">MEKHIFLRQVLEMMKTKNAFGQPIAFDLEVRTFNKNNKRGGVLMIYKNAKLLMGDKLKGKPFIEASHFYRKTRSRTNPNHWDNLTRNIELPSGQIKKIKIRYITKFNEMQVVY</sequence>
<dbReference type="RefSeq" id="WP_246918521.1">
    <property type="nucleotide sequence ID" value="NZ_CP090145.1"/>
</dbReference>
<evidence type="ECO:0000313" key="1">
    <source>
        <dbReference type="EMBL" id="UOX35311.1"/>
    </source>
</evidence>
<name>A0ABY4HT06_9FLAO</name>
<reference evidence="1" key="1">
    <citation type="submission" date="2021-12" db="EMBL/GenBank/DDBJ databases">
        <authorList>
            <person name="Cha I.-T."/>
            <person name="Lee K.-E."/>
            <person name="Park S.-J."/>
        </authorList>
    </citation>
    <scope>NUCLEOTIDE SEQUENCE</scope>
    <source>
        <strain evidence="1">YSM-43</strain>
    </source>
</reference>
<proteinExistence type="predicted"/>
<keyword evidence="2" id="KW-1185">Reference proteome</keyword>
<dbReference type="Proteomes" id="UP000830454">
    <property type="component" value="Chromosome"/>
</dbReference>
<gene>
    <name evidence="1" type="ORF">LXD69_07270</name>
</gene>
<organism evidence="1 2">
    <name type="scientific">Flavobacterium sediminilitoris</name>
    <dbReference type="NCBI Taxonomy" id="2024526"/>
    <lineage>
        <taxon>Bacteria</taxon>
        <taxon>Pseudomonadati</taxon>
        <taxon>Bacteroidota</taxon>
        <taxon>Flavobacteriia</taxon>
        <taxon>Flavobacteriales</taxon>
        <taxon>Flavobacteriaceae</taxon>
        <taxon>Flavobacterium</taxon>
    </lineage>
</organism>
<evidence type="ECO:0000313" key="2">
    <source>
        <dbReference type="Proteomes" id="UP000830454"/>
    </source>
</evidence>
<accession>A0ABY4HT06</accession>
<protein>
    <submittedName>
        <fullName evidence="1">Uncharacterized protein</fullName>
    </submittedName>
</protein>
<dbReference type="EMBL" id="CP090145">
    <property type="protein sequence ID" value="UOX35311.1"/>
    <property type="molecule type" value="Genomic_DNA"/>
</dbReference>